<evidence type="ECO:0000256" key="5">
    <source>
        <dbReference type="ARBA" id="ARBA00022801"/>
    </source>
</evidence>
<dbReference type="RefSeq" id="WP_386101213.1">
    <property type="nucleotide sequence ID" value="NZ_JBHUOZ010000003.1"/>
</dbReference>
<evidence type="ECO:0000313" key="9">
    <source>
        <dbReference type="Proteomes" id="UP001597511"/>
    </source>
</evidence>
<comment type="subcellular location">
    <subcellularLocation>
        <location evidence="6">Membrane</location>
        <topology evidence="6">Single-pass type II membrane protein</topology>
    </subcellularLocation>
</comment>
<dbReference type="NCBIfam" id="TIGR02227">
    <property type="entry name" value="sigpep_I_bact"/>
    <property type="match status" value="1"/>
</dbReference>
<evidence type="ECO:0000256" key="3">
    <source>
        <dbReference type="ARBA" id="ARBA00013208"/>
    </source>
</evidence>
<evidence type="ECO:0000256" key="1">
    <source>
        <dbReference type="ARBA" id="ARBA00000677"/>
    </source>
</evidence>
<dbReference type="Pfam" id="PF10502">
    <property type="entry name" value="Peptidase_S26"/>
    <property type="match status" value="2"/>
</dbReference>
<dbReference type="InterPro" id="IPR036286">
    <property type="entry name" value="LexA/Signal_pep-like_sf"/>
</dbReference>
<dbReference type="Gene3D" id="2.10.109.10">
    <property type="entry name" value="Umud Fragment, subunit A"/>
    <property type="match status" value="2"/>
</dbReference>
<feature type="transmembrane region" description="Helical" evidence="6">
    <location>
        <begin position="58"/>
        <end position="76"/>
    </location>
</feature>
<keyword evidence="6" id="KW-0472">Membrane</keyword>
<proteinExistence type="inferred from homology"/>
<dbReference type="GO" id="GO:0009003">
    <property type="term" value="F:signal peptidase activity"/>
    <property type="evidence" value="ECO:0007669"/>
    <property type="project" value="UniProtKB-EC"/>
</dbReference>
<dbReference type="Pfam" id="PF18936">
    <property type="entry name" value="DUF5684"/>
    <property type="match status" value="1"/>
</dbReference>
<keyword evidence="9" id="KW-1185">Reference proteome</keyword>
<comment type="caution">
    <text evidence="8">The sequence shown here is derived from an EMBL/GenBank/DDBJ whole genome shotgun (WGS) entry which is preliminary data.</text>
</comment>
<sequence length="534" mass="61598">MPVQDILIVYLISILLVFLPSYGLSKLFPKAGQEAWKAYVPFYNTWVMQEIAGRPKHWVFWQFIPVVGWFITPGIFIEFAKVFNRFSFLEHICASLFAPFYFPWLAQKVDAAAKDTGKKYGKDYIARFIGPEAVRKHKKAAWREWVDAAIFAIVAATLIRTFIFEAYTIPTSSMEKTLLVKDFLFVSKLSYGTRIPNTPLSVPFLHNYMPGSSGYKSYSTAIEIPYRRWFASPVKRNDNVVFNYPEGDTVINRPDFQSAQPYYDIIRNLDGTFNDQTRQQILSNPDYPIAVHPVDKTDNYIKRCVGIAGDSIKIVNGILYVNNEPAFVSPTSATYYTFSSVNNVAIGTDYLTDAGIRLNQNDGMNDFMGPQGNSTEYKINLTLTELEILKKLPLVNAASIKKEIDPDGIYATFPQDTTYFKNSRDNFEQIWIPKKGGTVQLTPKNMALYRRAIGFYEHNKLEERGGKVFINGQEATTYTFKMDYYWMMGDNRHKSQDSRYWGFVPEDRIVGKAWMIWFSWENGPRWKRLFNIIK</sequence>
<gene>
    <name evidence="8" type="primary">lepB</name>
    <name evidence="8" type="ORF">ACFS6H_16155</name>
</gene>
<keyword evidence="6" id="KW-1133">Transmembrane helix</keyword>
<comment type="caution">
    <text evidence="6">Lacks conserved residue(s) required for the propagation of feature annotation.</text>
</comment>
<comment type="similarity">
    <text evidence="2 6">Belongs to the peptidase S26 family.</text>
</comment>
<keyword evidence="5 6" id="KW-0378">Hydrolase</keyword>
<comment type="catalytic activity">
    <reaction evidence="1 6">
        <text>Cleavage of hydrophobic, N-terminal signal or leader sequences from secreted and periplasmic proteins.</text>
        <dbReference type="EC" id="3.4.21.89"/>
    </reaction>
</comment>
<name>A0ABW6AA32_9BACT</name>
<dbReference type="InterPro" id="IPR019533">
    <property type="entry name" value="Peptidase_S26"/>
</dbReference>
<dbReference type="SUPFAM" id="SSF51306">
    <property type="entry name" value="LexA/Signal peptidase"/>
    <property type="match status" value="2"/>
</dbReference>
<dbReference type="EC" id="3.4.21.89" evidence="3 6"/>
<feature type="transmembrane region" description="Helical" evidence="6">
    <location>
        <begin position="6"/>
        <end position="24"/>
    </location>
</feature>
<feature type="domain" description="Peptidase S26" evidence="7">
    <location>
        <begin position="142"/>
        <end position="326"/>
    </location>
</feature>
<evidence type="ECO:0000256" key="2">
    <source>
        <dbReference type="ARBA" id="ARBA00009370"/>
    </source>
</evidence>
<organism evidence="8 9">
    <name type="scientific">Terrimonas rubra</name>
    <dbReference type="NCBI Taxonomy" id="1035890"/>
    <lineage>
        <taxon>Bacteria</taxon>
        <taxon>Pseudomonadati</taxon>
        <taxon>Bacteroidota</taxon>
        <taxon>Chitinophagia</taxon>
        <taxon>Chitinophagales</taxon>
        <taxon>Chitinophagaceae</taxon>
        <taxon>Terrimonas</taxon>
    </lineage>
</organism>
<dbReference type="PRINTS" id="PR00727">
    <property type="entry name" value="LEADERPTASE"/>
</dbReference>
<keyword evidence="6" id="KW-0812">Transmembrane</keyword>
<dbReference type="PANTHER" id="PTHR43390">
    <property type="entry name" value="SIGNAL PEPTIDASE I"/>
    <property type="match status" value="1"/>
</dbReference>
<feature type="transmembrane region" description="Helical" evidence="6">
    <location>
        <begin position="145"/>
        <end position="164"/>
    </location>
</feature>
<keyword evidence="6" id="KW-0645">Protease</keyword>
<evidence type="ECO:0000256" key="6">
    <source>
        <dbReference type="RuleBase" id="RU362042"/>
    </source>
</evidence>
<evidence type="ECO:0000259" key="7">
    <source>
        <dbReference type="Pfam" id="PF10502"/>
    </source>
</evidence>
<protein>
    <recommendedName>
        <fullName evidence="4 6">Signal peptidase I</fullName>
        <ecNumber evidence="3 6">3.4.21.89</ecNumber>
    </recommendedName>
</protein>
<dbReference type="InterPro" id="IPR043739">
    <property type="entry name" value="DUF5684"/>
</dbReference>
<dbReference type="InterPro" id="IPR019758">
    <property type="entry name" value="Pept_S26A_signal_pept_1_CS"/>
</dbReference>
<accession>A0ABW6AA32</accession>
<reference evidence="9" key="1">
    <citation type="journal article" date="2019" name="Int. J. Syst. Evol. Microbiol.">
        <title>The Global Catalogue of Microorganisms (GCM) 10K type strain sequencing project: providing services to taxonomists for standard genome sequencing and annotation.</title>
        <authorList>
            <consortium name="The Broad Institute Genomics Platform"/>
            <consortium name="The Broad Institute Genome Sequencing Center for Infectious Disease"/>
            <person name="Wu L."/>
            <person name="Ma J."/>
        </authorList>
    </citation>
    <scope>NUCLEOTIDE SEQUENCE [LARGE SCALE GENOMIC DNA]</scope>
    <source>
        <strain evidence="9">KCTC 23299</strain>
    </source>
</reference>
<dbReference type="PANTHER" id="PTHR43390:SF1">
    <property type="entry name" value="CHLOROPLAST PROCESSING PEPTIDASE"/>
    <property type="match status" value="1"/>
</dbReference>
<dbReference type="InterPro" id="IPR000223">
    <property type="entry name" value="Pept_S26A_signal_pept_1"/>
</dbReference>
<evidence type="ECO:0000313" key="8">
    <source>
        <dbReference type="EMBL" id="MFD2921260.1"/>
    </source>
</evidence>
<dbReference type="EMBL" id="JBHUOZ010000003">
    <property type="protein sequence ID" value="MFD2921260.1"/>
    <property type="molecule type" value="Genomic_DNA"/>
</dbReference>
<dbReference type="CDD" id="cd06530">
    <property type="entry name" value="S26_SPase_I"/>
    <property type="match status" value="2"/>
</dbReference>
<feature type="domain" description="Peptidase S26" evidence="7">
    <location>
        <begin position="480"/>
        <end position="518"/>
    </location>
</feature>
<dbReference type="Proteomes" id="UP001597511">
    <property type="component" value="Unassembled WGS sequence"/>
</dbReference>
<dbReference type="PROSITE" id="PS00761">
    <property type="entry name" value="SPASE_I_3"/>
    <property type="match status" value="1"/>
</dbReference>
<evidence type="ECO:0000256" key="4">
    <source>
        <dbReference type="ARBA" id="ARBA00019232"/>
    </source>
</evidence>